<dbReference type="Pfam" id="PF00498">
    <property type="entry name" value="FHA"/>
    <property type="match status" value="1"/>
</dbReference>
<dbReference type="FunFam" id="2.60.200.20:FF:000003">
    <property type="entry name" value="sarcolemmal membrane-associated protein isoform X2"/>
    <property type="match status" value="1"/>
</dbReference>
<dbReference type="SMART" id="SM00240">
    <property type="entry name" value="FHA"/>
    <property type="match status" value="1"/>
</dbReference>
<keyword evidence="12" id="KW-0472">Membrane</keyword>
<dbReference type="PROSITE" id="PS50006">
    <property type="entry name" value="FHA_DOMAIN"/>
    <property type="match status" value="1"/>
</dbReference>
<dbReference type="PANTHER" id="PTHR15715:SF37">
    <property type="entry name" value="LD47843P"/>
    <property type="match status" value="1"/>
</dbReference>
<proteinExistence type="inferred from homology"/>
<evidence type="ECO:0000256" key="18">
    <source>
        <dbReference type="ARBA" id="ARBA00074026"/>
    </source>
</evidence>
<evidence type="ECO:0000256" key="20">
    <source>
        <dbReference type="SAM" id="MobiDB-lite"/>
    </source>
</evidence>
<dbReference type="InterPro" id="IPR051176">
    <property type="entry name" value="Cent_Immune-Sig_Mod"/>
</dbReference>
<comment type="subcellular location">
    <subcellularLocation>
        <location evidence="15">Cell membrane</location>
        <location evidence="15">Sarcolemma</location>
        <topology evidence="15">Single-pass type IV membrane protein</topology>
    </subcellularLocation>
    <subcellularLocation>
        <location evidence="1">Cytoplasm</location>
        <location evidence="1">Cytoskeleton</location>
        <location evidence="1">Microtubule organizing center</location>
        <location evidence="1">Centrosome</location>
    </subcellularLocation>
    <subcellularLocation>
        <location evidence="3">Endoplasmic reticulum membrane</location>
        <topology evidence="3">Single-pass membrane protein</topology>
    </subcellularLocation>
    <subcellularLocation>
        <location evidence="2">Mitochondrion membrane</location>
        <topology evidence="2">Single-pass membrane protein</topology>
    </subcellularLocation>
</comment>
<dbReference type="GO" id="GO:0042383">
    <property type="term" value="C:sarcolemma"/>
    <property type="evidence" value="ECO:0007669"/>
    <property type="project" value="UniProtKB-SubCell"/>
</dbReference>
<evidence type="ECO:0000256" key="3">
    <source>
        <dbReference type="ARBA" id="ARBA00004389"/>
    </source>
</evidence>
<comment type="caution">
    <text evidence="22">The sequence shown here is derived from an EMBL/GenBank/DDBJ whole genome shotgun (WGS) entry which is preliminary data.</text>
</comment>
<dbReference type="CDD" id="cd22679">
    <property type="entry name" value="FHA_SLMAP"/>
    <property type="match status" value="1"/>
</dbReference>
<evidence type="ECO:0000256" key="1">
    <source>
        <dbReference type="ARBA" id="ARBA00004300"/>
    </source>
</evidence>
<evidence type="ECO:0000256" key="6">
    <source>
        <dbReference type="ARBA" id="ARBA00022553"/>
    </source>
</evidence>
<dbReference type="GO" id="GO:0005813">
    <property type="term" value="C:centrosome"/>
    <property type="evidence" value="ECO:0007669"/>
    <property type="project" value="UniProtKB-SubCell"/>
</dbReference>
<dbReference type="Gene3D" id="2.60.200.20">
    <property type="match status" value="1"/>
</dbReference>
<dbReference type="GO" id="GO:0031966">
    <property type="term" value="C:mitochondrial membrane"/>
    <property type="evidence" value="ECO:0007669"/>
    <property type="project" value="UniProtKB-SubCell"/>
</dbReference>
<dbReference type="PANTHER" id="PTHR15715">
    <property type="entry name" value="CENTROSOMAL PROTEIN OF 170 KDA"/>
    <property type="match status" value="1"/>
</dbReference>
<dbReference type="Proteomes" id="UP000770661">
    <property type="component" value="Unassembled WGS sequence"/>
</dbReference>
<keyword evidence="9" id="KW-1133">Transmembrane helix</keyword>
<keyword evidence="7" id="KW-0812">Transmembrane</keyword>
<evidence type="ECO:0000313" key="23">
    <source>
        <dbReference type="Proteomes" id="UP000770661"/>
    </source>
</evidence>
<dbReference type="InterPro" id="IPR000253">
    <property type="entry name" value="FHA_dom"/>
</dbReference>
<feature type="compositionally biased region" description="Basic and acidic residues" evidence="20">
    <location>
        <begin position="811"/>
        <end position="822"/>
    </location>
</feature>
<comment type="subunit">
    <text evidence="17">Homodimer. Interacts with myosin. Interacts with SIKE1 and both associate with the STRIPAK core complex composed of PP2A catalytic and scaffolding subunits, the striatins (PP2A regulatory subunits), the striatin-associated proteins MOB4, STRIP1 and STRIP2, PDCD10 and members of the STE20 kinases, such as STK24 and STK26. Interacts (via FHA domain) with STK3 (when phosphorylated); the interaction associates STK3 with the STRIPAK complex.</text>
</comment>
<evidence type="ECO:0000256" key="5">
    <source>
        <dbReference type="ARBA" id="ARBA00022490"/>
    </source>
</evidence>
<keyword evidence="4" id="KW-1003">Cell membrane</keyword>
<evidence type="ECO:0000256" key="15">
    <source>
        <dbReference type="ARBA" id="ARBA00060409"/>
    </source>
</evidence>
<feature type="region of interest" description="Disordered" evidence="20">
    <location>
        <begin position="721"/>
        <end position="741"/>
    </location>
</feature>
<keyword evidence="8" id="KW-0256">Endoplasmic reticulum</keyword>
<evidence type="ECO:0000256" key="12">
    <source>
        <dbReference type="ARBA" id="ARBA00023136"/>
    </source>
</evidence>
<feature type="domain" description="FHA" evidence="21">
    <location>
        <begin position="17"/>
        <end position="72"/>
    </location>
</feature>
<evidence type="ECO:0000256" key="17">
    <source>
        <dbReference type="ARBA" id="ARBA00066015"/>
    </source>
</evidence>
<gene>
    <name evidence="22" type="primary">SLMAP</name>
    <name evidence="22" type="ORF">GWK47_040456</name>
</gene>
<comment type="function">
    <text evidence="14">Associates with the striatin-interacting phosphatase and kinase (STRIPAK) core complex, forming the extended (SIKE1:SLMAP)STRIPAK complex. The (SIKE1:SLMAP)STRIPAK complex dephosphorylates STK3 leading to the inhibition of Hippo signaling and the control of cell growth. May play a role during myoblast fusion.</text>
</comment>
<keyword evidence="11" id="KW-0496">Mitochondrion</keyword>
<feature type="coiled-coil region" evidence="19">
    <location>
        <begin position="547"/>
        <end position="581"/>
    </location>
</feature>
<evidence type="ECO:0000256" key="13">
    <source>
        <dbReference type="ARBA" id="ARBA00023212"/>
    </source>
</evidence>
<sequence>MSLFSVQERTLVLDQPVKIGRSVARARPATNNAIFDCKVLSRNHALLWYENGKFYLQDTKSSNGTFVNNQRLSKGSEESAPREVCSGDIVQFGVDVMENSRKVTHGCIVATLKLYMPDGQEAKASPSTAVGGAVSSVTAQELYQLRTYLQEATHREQQIETKLAALQRLVSSTQEAATHSWKAMIDEDRLLQRLETLEAQLTTYAKNYPEDSVREEMRRLLDDKCQYETTAKESLRRVLQEKLDAAAKLADLERQEDVTLTLSTSEDELSHMKEICESSQKELAELLEKQALQNEQVIQLTEKLKTTEDSLKDAEENYEQEKKEMSNKIVEKGSEETSLDMLSIEPSDMKQALETTQREIHTLKDRLQTSQDELRQAEANVSQLKHEAELADSVEAGCLSTRARLQEELSDNKAKLAADKALTDHLQTQLAGLEDRLRDYQMISETPKIYDDIYDDNTPTLVRKKKDLSKNKDKLNEDDTKDDECPNDLEDGQDADTTLTIIPTKTDKSLTIIPTKDCKDFNVNGSLEGKDEKETEIAQESLLCTDIHRLQELLETSQRSQETAEKEVERVKEDLAQASTAAITASHEASNLRQQLAASEALMSEKVKSVASLQSQVSRLEDSSQEVHTQLSNLSVRLREEQQRVHVAQEETQTLRNKLSEAEDLAQLSVQEAESLKNRILGLEERLEFSQTTSTTPLILPPHALRTTLCISQDNTSIDSITPPASLDTTEPINPAANDASISTSRSAVVVQDVVDGDSALRPPSCNADTTTLATKEAELKDFITRLQEKLAQSQQQCSALQERELALQETLDRESRSEAKDAGPMSPEKVDSLKEELRVLREERNRLRDKLSLIDEDYQVLTVQNRMLNFMDSPPHCRKRCRKCCGAEPRAAVHCALGVITAFYDTISAITGTSEFHPPS</sequence>
<dbReference type="OrthoDB" id="687730at2759"/>
<evidence type="ECO:0000256" key="19">
    <source>
        <dbReference type="SAM" id="Coils"/>
    </source>
</evidence>
<evidence type="ECO:0000256" key="4">
    <source>
        <dbReference type="ARBA" id="ARBA00022475"/>
    </source>
</evidence>
<feature type="coiled-coil region" evidence="19">
    <location>
        <begin position="235"/>
        <end position="394"/>
    </location>
</feature>
<dbReference type="SUPFAM" id="SSF49879">
    <property type="entry name" value="SMAD/FHA domain"/>
    <property type="match status" value="1"/>
</dbReference>
<reference evidence="22" key="1">
    <citation type="submission" date="2020-07" db="EMBL/GenBank/DDBJ databases">
        <title>The High-quality genome of the commercially important snow crab, Chionoecetes opilio.</title>
        <authorList>
            <person name="Jeong J.-H."/>
            <person name="Ryu S."/>
        </authorList>
    </citation>
    <scope>NUCLEOTIDE SEQUENCE</scope>
    <source>
        <strain evidence="22">MADBK_172401_WGS</strain>
        <tissue evidence="22">Digestive gland</tissue>
    </source>
</reference>
<keyword evidence="10 19" id="KW-0175">Coiled coil</keyword>
<evidence type="ECO:0000256" key="16">
    <source>
        <dbReference type="ARBA" id="ARBA00061687"/>
    </source>
</evidence>
<evidence type="ECO:0000256" key="11">
    <source>
        <dbReference type="ARBA" id="ARBA00023128"/>
    </source>
</evidence>
<comment type="similarity">
    <text evidence="16">Belongs to the SLMAP family.</text>
</comment>
<dbReference type="EMBL" id="JACEEZ010006817">
    <property type="protein sequence ID" value="KAG0724510.1"/>
    <property type="molecule type" value="Genomic_DNA"/>
</dbReference>
<organism evidence="22 23">
    <name type="scientific">Chionoecetes opilio</name>
    <name type="common">Atlantic snow crab</name>
    <name type="synonym">Cancer opilio</name>
    <dbReference type="NCBI Taxonomy" id="41210"/>
    <lineage>
        <taxon>Eukaryota</taxon>
        <taxon>Metazoa</taxon>
        <taxon>Ecdysozoa</taxon>
        <taxon>Arthropoda</taxon>
        <taxon>Crustacea</taxon>
        <taxon>Multicrustacea</taxon>
        <taxon>Malacostraca</taxon>
        <taxon>Eumalacostraca</taxon>
        <taxon>Eucarida</taxon>
        <taxon>Decapoda</taxon>
        <taxon>Pleocyemata</taxon>
        <taxon>Brachyura</taxon>
        <taxon>Eubrachyura</taxon>
        <taxon>Majoidea</taxon>
        <taxon>Majidae</taxon>
        <taxon>Chionoecetes</taxon>
    </lineage>
</organism>
<feature type="coiled-coil region" evidence="19">
    <location>
        <begin position="631"/>
        <end position="693"/>
    </location>
</feature>
<dbReference type="AlphaFoldDB" id="A0A8J4YAP5"/>
<evidence type="ECO:0000256" key="7">
    <source>
        <dbReference type="ARBA" id="ARBA00022692"/>
    </source>
</evidence>
<evidence type="ECO:0000259" key="21">
    <source>
        <dbReference type="PROSITE" id="PS50006"/>
    </source>
</evidence>
<keyword evidence="13" id="KW-0206">Cytoskeleton</keyword>
<keyword evidence="23" id="KW-1185">Reference proteome</keyword>
<dbReference type="InterPro" id="IPR008984">
    <property type="entry name" value="SMAD_FHA_dom_sf"/>
</dbReference>
<dbReference type="GO" id="GO:0005789">
    <property type="term" value="C:endoplasmic reticulum membrane"/>
    <property type="evidence" value="ECO:0007669"/>
    <property type="project" value="UniProtKB-SubCell"/>
</dbReference>
<accession>A0A8J4YAP5</accession>
<feature type="region of interest" description="Disordered" evidence="20">
    <location>
        <begin position="471"/>
        <end position="496"/>
    </location>
</feature>
<feature type="coiled-coil region" evidence="19">
    <location>
        <begin position="149"/>
        <end position="207"/>
    </location>
</feature>
<feature type="compositionally biased region" description="Acidic residues" evidence="20">
    <location>
        <begin position="479"/>
        <end position="494"/>
    </location>
</feature>
<keyword evidence="6" id="KW-0597">Phosphoprotein</keyword>
<evidence type="ECO:0000256" key="14">
    <source>
        <dbReference type="ARBA" id="ARBA00057671"/>
    </source>
</evidence>
<protein>
    <recommendedName>
        <fullName evidence="18">Sarcolemmal membrane-associated protein</fullName>
    </recommendedName>
</protein>
<keyword evidence="5" id="KW-0963">Cytoplasm</keyword>
<evidence type="ECO:0000256" key="2">
    <source>
        <dbReference type="ARBA" id="ARBA00004304"/>
    </source>
</evidence>
<evidence type="ECO:0000256" key="10">
    <source>
        <dbReference type="ARBA" id="ARBA00023054"/>
    </source>
</evidence>
<evidence type="ECO:0000313" key="22">
    <source>
        <dbReference type="EMBL" id="KAG0724510.1"/>
    </source>
</evidence>
<feature type="region of interest" description="Disordered" evidence="20">
    <location>
        <begin position="811"/>
        <end position="832"/>
    </location>
</feature>
<name>A0A8J4YAP5_CHIOP</name>
<evidence type="ECO:0000256" key="9">
    <source>
        <dbReference type="ARBA" id="ARBA00022989"/>
    </source>
</evidence>
<evidence type="ECO:0000256" key="8">
    <source>
        <dbReference type="ARBA" id="ARBA00022824"/>
    </source>
</evidence>
<dbReference type="CDD" id="cd21911">
    <property type="entry name" value="CC1_SLMAP"/>
    <property type="match status" value="1"/>
</dbReference>